<protein>
    <submittedName>
        <fullName evidence="1">Uncharacterized protein</fullName>
    </submittedName>
</protein>
<gene>
    <name evidence="1" type="primary">ORF86833</name>
</gene>
<reference evidence="1" key="1">
    <citation type="submission" date="2014-12" db="EMBL/GenBank/DDBJ databases">
        <title>Insight into the proteome of Arion vulgaris.</title>
        <authorList>
            <person name="Aradska J."/>
            <person name="Bulat T."/>
            <person name="Smidak R."/>
            <person name="Sarate P."/>
            <person name="Gangsoo J."/>
            <person name="Sialana F."/>
            <person name="Bilban M."/>
            <person name="Lubec G."/>
        </authorList>
    </citation>
    <scope>NUCLEOTIDE SEQUENCE</scope>
    <source>
        <tissue evidence="1">Skin</tissue>
    </source>
</reference>
<sequence length="63" mass="7569">MLTTSIMEATHLNVYISEHKKLVTEEEHDILLNNCKTQDMREIMQVYVYKARVQLQTKFFHNL</sequence>
<name>A0A0B6ZYR0_9EUPU</name>
<organism evidence="1">
    <name type="scientific">Arion vulgaris</name>
    <dbReference type="NCBI Taxonomy" id="1028688"/>
    <lineage>
        <taxon>Eukaryota</taxon>
        <taxon>Metazoa</taxon>
        <taxon>Spiralia</taxon>
        <taxon>Lophotrochozoa</taxon>
        <taxon>Mollusca</taxon>
        <taxon>Gastropoda</taxon>
        <taxon>Heterobranchia</taxon>
        <taxon>Euthyneura</taxon>
        <taxon>Panpulmonata</taxon>
        <taxon>Eupulmonata</taxon>
        <taxon>Stylommatophora</taxon>
        <taxon>Helicina</taxon>
        <taxon>Arionoidea</taxon>
        <taxon>Arionidae</taxon>
        <taxon>Arion</taxon>
    </lineage>
</organism>
<dbReference type="AlphaFoldDB" id="A0A0B6ZYR0"/>
<proteinExistence type="predicted"/>
<dbReference type="EMBL" id="HACG01026587">
    <property type="protein sequence ID" value="CEK73452.1"/>
    <property type="molecule type" value="Transcribed_RNA"/>
</dbReference>
<evidence type="ECO:0000313" key="1">
    <source>
        <dbReference type="EMBL" id="CEK73452.1"/>
    </source>
</evidence>
<accession>A0A0B6ZYR0</accession>